<comment type="caution">
    <text evidence="3">The sequence shown here is derived from an EMBL/GenBank/DDBJ whole genome shotgun (WGS) entry which is preliminary data.</text>
</comment>
<evidence type="ECO:0000313" key="3">
    <source>
        <dbReference type="EMBL" id="EJK63347.1"/>
    </source>
</evidence>
<keyword evidence="1" id="KW-1133">Transmembrane helix</keyword>
<keyword evidence="1" id="KW-0472">Membrane</keyword>
<reference evidence="3 4" key="1">
    <citation type="journal article" date="2012" name="Genome Biol.">
        <title>Genome and low-iron response of an oceanic diatom adapted to chronic iron limitation.</title>
        <authorList>
            <person name="Lommer M."/>
            <person name="Specht M."/>
            <person name="Roy A.S."/>
            <person name="Kraemer L."/>
            <person name="Andreson R."/>
            <person name="Gutowska M.A."/>
            <person name="Wolf J."/>
            <person name="Bergner S.V."/>
            <person name="Schilhabel M.B."/>
            <person name="Klostermeier U.C."/>
            <person name="Beiko R.G."/>
            <person name="Rosenstiel P."/>
            <person name="Hippler M."/>
            <person name="Laroche J."/>
        </authorList>
    </citation>
    <scope>NUCLEOTIDE SEQUENCE [LARGE SCALE GENOMIC DNA]</scope>
    <source>
        <strain evidence="3 4">CCMP1005</strain>
    </source>
</reference>
<feature type="transmembrane region" description="Helical" evidence="1">
    <location>
        <begin position="136"/>
        <end position="156"/>
    </location>
</feature>
<dbReference type="OrthoDB" id="47653at2759"/>
<sequence>MGGCSSETGGCGSEMGGWVGVFKKEFKSPTFNPNPLPNTPTHPPTHPFLISLLFVASLSMGRERWESQVSAACHVIMPKKRDTMDDIVVSTVANAAFALTLNGSAGLSPFLCMLLLGIASRASPDDLPLGDTMAEVLGSIPALGFWAVMTILEYVGKCVPVLDQVVDSIEVFVVPVLSALGSLAAFGSFDHGDGSAEDNGGNNDGGDERRRGRRLGATSGVAVFFRVVLVLFGSMLALSMHFFKVRPAG</sequence>
<protein>
    <recommendedName>
        <fullName evidence="2">DUF4126 domain-containing protein</fullName>
    </recommendedName>
</protein>
<proteinExistence type="predicted"/>
<dbReference type="Pfam" id="PF13548">
    <property type="entry name" value="DUF4126"/>
    <property type="match status" value="1"/>
</dbReference>
<dbReference type="EMBL" id="AGNL01018299">
    <property type="protein sequence ID" value="EJK63347.1"/>
    <property type="molecule type" value="Genomic_DNA"/>
</dbReference>
<gene>
    <name evidence="3" type="ORF">THAOC_15997</name>
</gene>
<evidence type="ECO:0000313" key="4">
    <source>
        <dbReference type="Proteomes" id="UP000266841"/>
    </source>
</evidence>
<keyword evidence="1" id="KW-0812">Transmembrane</keyword>
<dbReference type="InterPro" id="IPR025196">
    <property type="entry name" value="DUF4126"/>
</dbReference>
<evidence type="ECO:0000259" key="2">
    <source>
        <dbReference type="Pfam" id="PF13548"/>
    </source>
</evidence>
<keyword evidence="4" id="KW-1185">Reference proteome</keyword>
<evidence type="ECO:0000256" key="1">
    <source>
        <dbReference type="SAM" id="Phobius"/>
    </source>
</evidence>
<feature type="domain" description="DUF4126" evidence="2">
    <location>
        <begin position="96"/>
        <end position="188"/>
    </location>
</feature>
<feature type="transmembrane region" description="Helical" evidence="1">
    <location>
        <begin position="87"/>
        <end position="116"/>
    </location>
</feature>
<dbReference type="Proteomes" id="UP000266841">
    <property type="component" value="Unassembled WGS sequence"/>
</dbReference>
<accession>K0SYP4</accession>
<organism evidence="3 4">
    <name type="scientific">Thalassiosira oceanica</name>
    <name type="common">Marine diatom</name>
    <dbReference type="NCBI Taxonomy" id="159749"/>
    <lineage>
        <taxon>Eukaryota</taxon>
        <taxon>Sar</taxon>
        <taxon>Stramenopiles</taxon>
        <taxon>Ochrophyta</taxon>
        <taxon>Bacillariophyta</taxon>
        <taxon>Coscinodiscophyceae</taxon>
        <taxon>Thalassiosirophycidae</taxon>
        <taxon>Thalassiosirales</taxon>
        <taxon>Thalassiosiraceae</taxon>
        <taxon>Thalassiosira</taxon>
    </lineage>
</organism>
<feature type="transmembrane region" description="Helical" evidence="1">
    <location>
        <begin position="223"/>
        <end position="243"/>
    </location>
</feature>
<name>K0SYP4_THAOC</name>
<dbReference type="AlphaFoldDB" id="K0SYP4"/>